<keyword evidence="6" id="KW-1185">Reference proteome</keyword>
<sequence>MTATVAEKNIQDNKTTDVVDRQFPDNSKNIIIRPPVTLIEYVAIRSPLVRHITRKILTLRQVMLISDGRDKVLKVLQYFSKAFLWATDVEHNKERGFQYTENINCLIAQFSITRKLLRLFHATDPFNKIYTIPLAYGNNYTRHQKIMTTLDIVDGFVCFANDIVDDIVCLSKIGVLDRSLAKKYSPYSARLWMTGIWLDLNSVYQRIAATNRAIEDSNTKEEVLRYVHERERHYYDLIKLIFDLIFCIGDCWPTFYKSGGWQAISGSLSGFMVIL</sequence>
<name>A0A1Y1ZGM0_9FUNG</name>
<keyword evidence="3" id="KW-0576">Peroxisome</keyword>
<dbReference type="InterPro" id="IPR008733">
    <property type="entry name" value="PEX11"/>
</dbReference>
<evidence type="ECO:0000256" key="1">
    <source>
        <dbReference type="ARBA" id="ARBA00022593"/>
    </source>
</evidence>
<dbReference type="Pfam" id="PF05648">
    <property type="entry name" value="PEX11"/>
    <property type="match status" value="1"/>
</dbReference>
<proteinExistence type="predicted"/>
<keyword evidence="2" id="KW-0472">Membrane</keyword>
<dbReference type="GO" id="GO:0016559">
    <property type="term" value="P:peroxisome fission"/>
    <property type="evidence" value="ECO:0007669"/>
    <property type="project" value="InterPro"/>
</dbReference>
<dbReference type="GO" id="GO:0005778">
    <property type="term" value="C:peroxisomal membrane"/>
    <property type="evidence" value="ECO:0007669"/>
    <property type="project" value="UniProtKB-SubCell"/>
</dbReference>
<organism evidence="5 6">
    <name type="scientific">Neocallimastix californiae</name>
    <dbReference type="NCBI Taxonomy" id="1754190"/>
    <lineage>
        <taxon>Eukaryota</taxon>
        <taxon>Fungi</taxon>
        <taxon>Fungi incertae sedis</taxon>
        <taxon>Chytridiomycota</taxon>
        <taxon>Chytridiomycota incertae sedis</taxon>
        <taxon>Neocallimastigomycetes</taxon>
        <taxon>Neocallimastigales</taxon>
        <taxon>Neocallimastigaceae</taxon>
        <taxon>Neocallimastix</taxon>
    </lineage>
</organism>
<reference evidence="5 6" key="1">
    <citation type="submission" date="2016-08" db="EMBL/GenBank/DDBJ databases">
        <title>A Parts List for Fungal Cellulosomes Revealed by Comparative Genomics.</title>
        <authorList>
            <consortium name="DOE Joint Genome Institute"/>
            <person name="Haitjema C.H."/>
            <person name="Gilmore S.P."/>
            <person name="Henske J.K."/>
            <person name="Solomon K.V."/>
            <person name="De Groot R."/>
            <person name="Kuo A."/>
            <person name="Mondo S.J."/>
            <person name="Salamov A.A."/>
            <person name="Labutti K."/>
            <person name="Zhao Z."/>
            <person name="Chiniquy J."/>
            <person name="Barry K."/>
            <person name="Brewer H.M."/>
            <person name="Purvine S.O."/>
            <person name="Wright A.T."/>
            <person name="Boxma B."/>
            <person name="Van Alen T."/>
            <person name="Hackstein J.H."/>
            <person name="Baker S.E."/>
            <person name="Grigoriev I.V."/>
            <person name="O'Malley M.A."/>
        </authorList>
    </citation>
    <scope>NUCLEOTIDE SEQUENCE [LARGE SCALE GENOMIC DNA]</scope>
    <source>
        <strain evidence="5 6">G1</strain>
    </source>
</reference>
<accession>A0A1Y1ZGM0</accession>
<comment type="caution">
    <text evidence="5">The sequence shown here is derived from an EMBL/GenBank/DDBJ whole genome shotgun (WGS) entry which is preliminary data.</text>
</comment>
<evidence type="ECO:0000313" key="6">
    <source>
        <dbReference type="Proteomes" id="UP000193920"/>
    </source>
</evidence>
<dbReference type="AlphaFoldDB" id="A0A1Y1ZGM0"/>
<dbReference type="Proteomes" id="UP000193920">
    <property type="component" value="Unassembled WGS sequence"/>
</dbReference>
<evidence type="ECO:0000256" key="2">
    <source>
        <dbReference type="ARBA" id="ARBA00023136"/>
    </source>
</evidence>
<gene>
    <name evidence="5" type="ORF">LY90DRAFT_518879</name>
</gene>
<dbReference type="EMBL" id="MCOG01000408">
    <property type="protein sequence ID" value="ORY09406.1"/>
    <property type="molecule type" value="Genomic_DNA"/>
</dbReference>
<protein>
    <submittedName>
        <fullName evidence="5">Uncharacterized protein</fullName>
    </submittedName>
</protein>
<evidence type="ECO:0000256" key="3">
    <source>
        <dbReference type="ARBA" id="ARBA00023140"/>
    </source>
</evidence>
<evidence type="ECO:0000313" key="5">
    <source>
        <dbReference type="EMBL" id="ORY09406.1"/>
    </source>
</evidence>
<dbReference type="STRING" id="1754190.A0A1Y1ZGM0"/>
<comment type="subcellular location">
    <subcellularLocation>
        <location evidence="4">Peroxisome membrane</location>
    </subcellularLocation>
</comment>
<dbReference type="OrthoDB" id="411017at2759"/>
<dbReference type="PANTHER" id="PTHR12652">
    <property type="entry name" value="PEROXISOMAL BIOGENESIS FACTOR 11"/>
    <property type="match status" value="1"/>
</dbReference>
<dbReference type="PANTHER" id="PTHR12652:SF19">
    <property type="entry name" value="PEROXISOMAL BIOGENESIS FACTOR 11"/>
    <property type="match status" value="1"/>
</dbReference>
<evidence type="ECO:0000256" key="4">
    <source>
        <dbReference type="ARBA" id="ARBA00046271"/>
    </source>
</evidence>
<keyword evidence="1" id="KW-0962">Peroxisome biogenesis</keyword>